<feature type="compositionally biased region" description="Low complexity" evidence="1">
    <location>
        <begin position="157"/>
        <end position="167"/>
    </location>
</feature>
<protein>
    <recommendedName>
        <fullName evidence="2">RWD domain-containing protein</fullName>
    </recommendedName>
</protein>
<feature type="region of interest" description="Disordered" evidence="1">
    <location>
        <begin position="147"/>
        <end position="171"/>
    </location>
</feature>
<dbReference type="SUPFAM" id="SSF54495">
    <property type="entry name" value="UBC-like"/>
    <property type="match status" value="1"/>
</dbReference>
<accession>A0A6V2Q7E0</accession>
<feature type="domain" description="RWD" evidence="2">
    <location>
        <begin position="187"/>
        <end position="346"/>
    </location>
</feature>
<proteinExistence type="predicted"/>
<sequence>MVGQASKAADMRAGNVPKPGMKAMNGGGGSVSRSSQKYVAPAAEKPKAKPKGLTHGQMVMQWEANGRDAEGKLIKHTPKKQGWTKDEINRARDRADAERRRAAEQAAVTTTPAGAAGEAVETAEGVPAHELARARLRELAHALQTGAKGAAGGGAEGASAAEGAGASCEPPPEEQWAIAECRRSQLEELECLEAMFADEFVLVSSAGGVERLRELSESLGEDAAGTDAAALREVAAHPPLECSLQLTAHGERPAAEEGERAVPLVASILLRVRLPVEYPKTPPVLAIEDVMVTTQEPLGRDKMLTTVARLNEDALVAAMLERAAATLPEPCIYEVATCLTESALEAVGHSWV</sequence>
<dbReference type="EMBL" id="HBIR01020057">
    <property type="protein sequence ID" value="CAE0545864.1"/>
    <property type="molecule type" value="Transcribed_RNA"/>
</dbReference>
<dbReference type="Pfam" id="PF05773">
    <property type="entry name" value="RWD"/>
    <property type="match status" value="1"/>
</dbReference>
<evidence type="ECO:0000256" key="1">
    <source>
        <dbReference type="SAM" id="MobiDB-lite"/>
    </source>
</evidence>
<evidence type="ECO:0000259" key="2">
    <source>
        <dbReference type="PROSITE" id="PS50908"/>
    </source>
</evidence>
<dbReference type="Gene3D" id="3.10.110.10">
    <property type="entry name" value="Ubiquitin Conjugating Enzyme"/>
    <property type="match status" value="1"/>
</dbReference>
<dbReference type="InterPro" id="IPR016135">
    <property type="entry name" value="UBQ-conjugating_enzyme/RWD"/>
</dbReference>
<organism evidence="3">
    <name type="scientific">Emiliania huxleyi</name>
    <name type="common">Coccolithophore</name>
    <name type="synonym">Pontosphaera huxleyi</name>
    <dbReference type="NCBI Taxonomy" id="2903"/>
    <lineage>
        <taxon>Eukaryota</taxon>
        <taxon>Haptista</taxon>
        <taxon>Haptophyta</taxon>
        <taxon>Prymnesiophyceae</taxon>
        <taxon>Isochrysidales</taxon>
        <taxon>Noelaerhabdaceae</taxon>
        <taxon>Emiliania</taxon>
    </lineage>
</organism>
<dbReference type="PROSITE" id="PS50908">
    <property type="entry name" value="RWD"/>
    <property type="match status" value="1"/>
</dbReference>
<reference evidence="3" key="1">
    <citation type="submission" date="2021-01" db="EMBL/GenBank/DDBJ databases">
        <authorList>
            <person name="Corre E."/>
            <person name="Pelletier E."/>
            <person name="Niang G."/>
            <person name="Scheremetjew M."/>
            <person name="Finn R."/>
            <person name="Kale V."/>
            <person name="Holt S."/>
            <person name="Cochrane G."/>
            <person name="Meng A."/>
            <person name="Brown T."/>
            <person name="Cohen L."/>
        </authorList>
    </citation>
    <scope>NUCLEOTIDE SEQUENCE</scope>
    <source>
        <strain evidence="3">379</strain>
    </source>
</reference>
<gene>
    <name evidence="3" type="ORF">EHUX00137_LOCUS15209</name>
</gene>
<name>A0A6V2Q7E0_EMIHU</name>
<dbReference type="InterPro" id="IPR006575">
    <property type="entry name" value="RWD_dom"/>
</dbReference>
<evidence type="ECO:0000313" key="3">
    <source>
        <dbReference type="EMBL" id="CAE0545864.1"/>
    </source>
</evidence>
<feature type="region of interest" description="Disordered" evidence="1">
    <location>
        <begin position="1"/>
        <end position="55"/>
    </location>
</feature>
<dbReference type="AlphaFoldDB" id="A0A6V2Q7E0"/>